<reference evidence="8" key="1">
    <citation type="submission" date="2020-12" db="EMBL/GenBank/DDBJ databases">
        <title>Bacterial taxonomy.</title>
        <authorList>
            <person name="Pan X."/>
        </authorList>
    </citation>
    <scope>NUCLEOTIDE SEQUENCE</scope>
    <source>
        <strain evidence="8">B2012</strain>
    </source>
</reference>
<dbReference type="GO" id="GO:0005829">
    <property type="term" value="C:cytosol"/>
    <property type="evidence" value="ECO:0007669"/>
    <property type="project" value="TreeGrafter"/>
</dbReference>
<name>A0A934IKH8_9HYPH</name>
<dbReference type="InterPro" id="IPR035926">
    <property type="entry name" value="NusB-like_sf"/>
</dbReference>
<evidence type="ECO:0000256" key="2">
    <source>
        <dbReference type="ARBA" id="ARBA00022814"/>
    </source>
</evidence>
<comment type="similarity">
    <text evidence="1 6">Belongs to the NusB family.</text>
</comment>
<dbReference type="EMBL" id="JAEKJA010000024">
    <property type="protein sequence ID" value="MBJ3778173.1"/>
    <property type="molecule type" value="Genomic_DNA"/>
</dbReference>
<dbReference type="RefSeq" id="WP_198884080.1">
    <property type="nucleotide sequence ID" value="NZ_JAEKJA010000024.1"/>
</dbReference>
<gene>
    <name evidence="6 8" type="primary">nusB</name>
    <name evidence="8" type="ORF">JCR33_20905</name>
</gene>
<dbReference type="AlphaFoldDB" id="A0A934IKH8"/>
<evidence type="ECO:0000256" key="4">
    <source>
        <dbReference type="ARBA" id="ARBA00023015"/>
    </source>
</evidence>
<dbReference type="GO" id="GO:0003723">
    <property type="term" value="F:RNA binding"/>
    <property type="evidence" value="ECO:0007669"/>
    <property type="project" value="UniProtKB-UniRule"/>
</dbReference>
<protein>
    <recommendedName>
        <fullName evidence="6">Transcription antitermination protein NusB</fullName>
    </recommendedName>
    <alternativeName>
        <fullName evidence="6">Antitermination factor NusB</fullName>
    </alternativeName>
</protein>
<evidence type="ECO:0000259" key="7">
    <source>
        <dbReference type="Pfam" id="PF01029"/>
    </source>
</evidence>
<evidence type="ECO:0000256" key="3">
    <source>
        <dbReference type="ARBA" id="ARBA00022884"/>
    </source>
</evidence>
<dbReference type="HAMAP" id="MF_00073">
    <property type="entry name" value="NusB"/>
    <property type="match status" value="1"/>
</dbReference>
<organism evidence="8 9">
    <name type="scientific">Acuticoccus mangrovi</name>
    <dbReference type="NCBI Taxonomy" id="2796142"/>
    <lineage>
        <taxon>Bacteria</taxon>
        <taxon>Pseudomonadati</taxon>
        <taxon>Pseudomonadota</taxon>
        <taxon>Alphaproteobacteria</taxon>
        <taxon>Hyphomicrobiales</taxon>
        <taxon>Amorphaceae</taxon>
        <taxon>Acuticoccus</taxon>
    </lineage>
</organism>
<dbReference type="GO" id="GO:0031564">
    <property type="term" value="P:transcription antitermination"/>
    <property type="evidence" value="ECO:0007669"/>
    <property type="project" value="UniProtKB-KW"/>
</dbReference>
<feature type="domain" description="NusB/RsmB/TIM44" evidence="7">
    <location>
        <begin position="20"/>
        <end position="153"/>
    </location>
</feature>
<evidence type="ECO:0000256" key="1">
    <source>
        <dbReference type="ARBA" id="ARBA00005952"/>
    </source>
</evidence>
<keyword evidence="5 6" id="KW-0804">Transcription</keyword>
<evidence type="ECO:0000256" key="6">
    <source>
        <dbReference type="HAMAP-Rule" id="MF_00073"/>
    </source>
</evidence>
<proteinExistence type="inferred from homology"/>
<evidence type="ECO:0000313" key="8">
    <source>
        <dbReference type="EMBL" id="MBJ3778173.1"/>
    </source>
</evidence>
<comment type="caution">
    <text evidence="8">The sequence shown here is derived from an EMBL/GenBank/DDBJ whole genome shotgun (WGS) entry which is preliminary data.</text>
</comment>
<accession>A0A934IKH8</accession>
<evidence type="ECO:0000313" key="9">
    <source>
        <dbReference type="Proteomes" id="UP000609531"/>
    </source>
</evidence>
<keyword evidence="4 6" id="KW-0805">Transcription regulation</keyword>
<keyword evidence="3 6" id="KW-0694">RNA-binding</keyword>
<keyword evidence="2 6" id="KW-0889">Transcription antitermination</keyword>
<dbReference type="PANTHER" id="PTHR11078:SF3">
    <property type="entry name" value="ANTITERMINATION NUSB DOMAIN-CONTAINING PROTEIN"/>
    <property type="match status" value="1"/>
</dbReference>
<dbReference type="NCBIfam" id="TIGR01951">
    <property type="entry name" value="nusB"/>
    <property type="match status" value="1"/>
</dbReference>
<dbReference type="Gene3D" id="1.10.940.10">
    <property type="entry name" value="NusB-like"/>
    <property type="match status" value="1"/>
</dbReference>
<dbReference type="Proteomes" id="UP000609531">
    <property type="component" value="Unassembled WGS sequence"/>
</dbReference>
<evidence type="ECO:0000256" key="5">
    <source>
        <dbReference type="ARBA" id="ARBA00023163"/>
    </source>
</evidence>
<keyword evidence="9" id="KW-1185">Reference proteome</keyword>
<dbReference type="InterPro" id="IPR006027">
    <property type="entry name" value="NusB_RsmB_TIM44"/>
</dbReference>
<dbReference type="Pfam" id="PF01029">
    <property type="entry name" value="NusB"/>
    <property type="match status" value="1"/>
</dbReference>
<sequence length="171" mass="18844">MKPAAKHGARPKPANKRAVARLAAVQALYQMDVTGAGARDIIKEFELFRLRQEVEGETLRAIDLNWFEATVSGVVAHQRKIDSAVDETLKAGWPLNRIDLTLRAVLRAGAFELLFREDVPVRAIIAEYVEVAKAFFGEDEPRLVNGVLDTIARRVRPSEVAQKVAGTPSDG</sequence>
<dbReference type="PANTHER" id="PTHR11078">
    <property type="entry name" value="N UTILIZATION SUBSTANCE PROTEIN B-RELATED"/>
    <property type="match status" value="1"/>
</dbReference>
<dbReference type="SUPFAM" id="SSF48013">
    <property type="entry name" value="NusB-like"/>
    <property type="match status" value="1"/>
</dbReference>
<comment type="function">
    <text evidence="6">Involved in transcription antitermination. Required for transcription of ribosomal RNA (rRNA) genes. Binds specifically to the boxA antiterminator sequence of the ribosomal RNA (rrn) operons.</text>
</comment>
<dbReference type="InterPro" id="IPR011605">
    <property type="entry name" value="NusB_fam"/>
</dbReference>
<dbReference type="GO" id="GO:0006353">
    <property type="term" value="P:DNA-templated transcription termination"/>
    <property type="evidence" value="ECO:0007669"/>
    <property type="project" value="UniProtKB-UniRule"/>
</dbReference>